<protein>
    <submittedName>
        <fullName evidence="3">Uncharacterized protein</fullName>
    </submittedName>
</protein>
<keyword evidence="2" id="KW-0812">Transmembrane</keyword>
<keyword evidence="2" id="KW-1133">Transmembrane helix</keyword>
<comment type="caution">
    <text evidence="3">The sequence shown here is derived from an EMBL/GenBank/DDBJ whole genome shotgun (WGS) entry which is preliminary data.</text>
</comment>
<evidence type="ECO:0000313" key="4">
    <source>
        <dbReference type="Proteomes" id="UP000610611"/>
    </source>
</evidence>
<gene>
    <name evidence="3" type="ORF">GOC83_19545</name>
</gene>
<evidence type="ECO:0000256" key="2">
    <source>
        <dbReference type="SAM" id="Phobius"/>
    </source>
</evidence>
<dbReference type="RefSeq" id="WP_162231000.1">
    <property type="nucleotide sequence ID" value="NZ_LIUF01000011.1"/>
</dbReference>
<proteinExistence type="predicted"/>
<keyword evidence="1" id="KW-0175">Coiled coil</keyword>
<dbReference type="OrthoDB" id="380479at2157"/>
<reference evidence="3" key="1">
    <citation type="submission" date="2019-12" db="EMBL/GenBank/DDBJ databases">
        <title>The whole-genome sequencing of Haloarcula japonica strain pws8.</title>
        <authorList>
            <person name="Verma D.K."/>
            <person name="Gopal K."/>
            <person name="Prasad E.S."/>
        </authorList>
    </citation>
    <scope>NUCLEOTIDE SEQUENCE</scope>
    <source>
        <strain evidence="3">Pws8</strain>
    </source>
</reference>
<dbReference type="EMBL" id="WOWB01000009">
    <property type="protein sequence ID" value="NLV08314.1"/>
    <property type="molecule type" value="Genomic_DNA"/>
</dbReference>
<feature type="transmembrane region" description="Helical" evidence="2">
    <location>
        <begin position="38"/>
        <end position="64"/>
    </location>
</feature>
<keyword evidence="2" id="KW-0472">Membrane</keyword>
<evidence type="ECO:0000313" key="3">
    <source>
        <dbReference type="EMBL" id="NLV08314.1"/>
    </source>
</evidence>
<dbReference type="AlphaFoldDB" id="A0A847UAR6"/>
<dbReference type="Proteomes" id="UP000610611">
    <property type="component" value="Unassembled WGS sequence"/>
</dbReference>
<feature type="coiled-coil region" evidence="1">
    <location>
        <begin position="69"/>
        <end position="96"/>
    </location>
</feature>
<organism evidence="3 4">
    <name type="scientific">Haloarcula rubripromontorii</name>
    <dbReference type="NCBI Taxonomy" id="1705562"/>
    <lineage>
        <taxon>Archaea</taxon>
        <taxon>Methanobacteriati</taxon>
        <taxon>Methanobacteriota</taxon>
        <taxon>Stenosarchaea group</taxon>
        <taxon>Halobacteria</taxon>
        <taxon>Halobacteriales</taxon>
        <taxon>Haloarculaceae</taxon>
        <taxon>Haloarcula</taxon>
    </lineage>
</organism>
<sequence>MNMCSIDTDWGLIAILGLGVLIPVIVVLGFFILPLWSIHFYTLIDVLGAIAPPLVSLVLAYLYLQLRDISSDQRDIDQTQRDIQRQQQRLLELAQLPQLIVDSWRIDADQIEFEISNVGDGAAYNIGYVLEAIPFKIPNPPIQTESNPTFDFDRMLPFARVDDGVSQHKNTLEAGQMGSFAETACLTFEEGDTYRPFTSSSADLDYPEPECYVNLRLWLTYNDAVHDELQSQPVIDISLKREHVEGESFEAAMCADPVGDTRYGDGSRMVLPDNVAESRLQRFRRSGRTTTYIK</sequence>
<accession>A0A847UAR6</accession>
<evidence type="ECO:0000256" key="1">
    <source>
        <dbReference type="SAM" id="Coils"/>
    </source>
</evidence>
<name>A0A847UAR6_9EURY</name>
<feature type="transmembrane region" description="Helical" evidence="2">
    <location>
        <begin position="12"/>
        <end position="32"/>
    </location>
</feature>